<protein>
    <recommendedName>
        <fullName evidence="5">MYND-type domain-containing protein</fullName>
    </recommendedName>
</protein>
<evidence type="ECO:0000256" key="2">
    <source>
        <dbReference type="ARBA" id="ARBA00022771"/>
    </source>
</evidence>
<dbReference type="EMBL" id="DF847730">
    <property type="protein sequence ID" value="GAT52361.1"/>
    <property type="molecule type" value="Genomic_DNA"/>
</dbReference>
<dbReference type="Gene3D" id="6.10.140.2220">
    <property type="match status" value="1"/>
</dbReference>
<name>A0ABQ0LR02_MYCCL</name>
<dbReference type="PROSITE" id="PS50865">
    <property type="entry name" value="ZF_MYND_2"/>
    <property type="match status" value="1"/>
</dbReference>
<organism evidence="6 7">
    <name type="scientific">Mycena chlorophos</name>
    <name type="common">Agaric fungus</name>
    <name type="synonym">Agaricus chlorophos</name>
    <dbReference type="NCBI Taxonomy" id="658473"/>
    <lineage>
        <taxon>Eukaryota</taxon>
        <taxon>Fungi</taxon>
        <taxon>Dikarya</taxon>
        <taxon>Basidiomycota</taxon>
        <taxon>Agaricomycotina</taxon>
        <taxon>Agaricomycetes</taxon>
        <taxon>Agaricomycetidae</taxon>
        <taxon>Agaricales</taxon>
        <taxon>Marasmiineae</taxon>
        <taxon>Mycenaceae</taxon>
        <taxon>Mycena</taxon>
    </lineage>
</organism>
<evidence type="ECO:0000256" key="1">
    <source>
        <dbReference type="ARBA" id="ARBA00022723"/>
    </source>
</evidence>
<feature type="domain" description="MYND-type" evidence="5">
    <location>
        <begin position="14"/>
        <end position="51"/>
    </location>
</feature>
<evidence type="ECO:0000313" key="6">
    <source>
        <dbReference type="EMBL" id="GAT52361.1"/>
    </source>
</evidence>
<accession>A0ABQ0LR02</accession>
<keyword evidence="3" id="KW-0862">Zinc</keyword>
<reference evidence="6" key="1">
    <citation type="submission" date="2014-09" db="EMBL/GenBank/DDBJ databases">
        <title>Genome sequence of the luminous mushroom Mycena chlorophos for searching fungal bioluminescence genes.</title>
        <authorList>
            <person name="Tanaka Y."/>
            <person name="Kasuga D."/>
            <person name="Oba Y."/>
            <person name="Hase S."/>
            <person name="Sato K."/>
            <person name="Oba Y."/>
            <person name="Sakakibara Y."/>
        </authorList>
    </citation>
    <scope>NUCLEOTIDE SEQUENCE</scope>
</reference>
<keyword evidence="7" id="KW-1185">Reference proteome</keyword>
<dbReference type="Pfam" id="PF01753">
    <property type="entry name" value="zf-MYND"/>
    <property type="match status" value="1"/>
</dbReference>
<keyword evidence="1" id="KW-0479">Metal-binding</keyword>
<gene>
    <name evidence="6" type="ORF">MCHLO_09417</name>
</gene>
<proteinExistence type="predicted"/>
<evidence type="ECO:0000256" key="3">
    <source>
        <dbReference type="ARBA" id="ARBA00022833"/>
    </source>
</evidence>
<dbReference type="Proteomes" id="UP000815677">
    <property type="component" value="Unassembled WGS sequence"/>
</dbReference>
<dbReference type="SUPFAM" id="SSF144232">
    <property type="entry name" value="HIT/MYND zinc finger-like"/>
    <property type="match status" value="1"/>
</dbReference>
<evidence type="ECO:0000256" key="4">
    <source>
        <dbReference type="PROSITE-ProRule" id="PRU00134"/>
    </source>
</evidence>
<evidence type="ECO:0000259" key="5">
    <source>
        <dbReference type="PROSITE" id="PS50865"/>
    </source>
</evidence>
<dbReference type="InterPro" id="IPR002893">
    <property type="entry name" value="Znf_MYND"/>
</dbReference>
<evidence type="ECO:0000313" key="7">
    <source>
        <dbReference type="Proteomes" id="UP000815677"/>
    </source>
</evidence>
<keyword evidence="2 4" id="KW-0863">Zinc-finger</keyword>
<dbReference type="PROSITE" id="PS01360">
    <property type="entry name" value="ZF_MYND_1"/>
    <property type="match status" value="1"/>
</dbReference>
<sequence length="248" mass="28588">MTRVTLLSRWTSRCSYCGVRDPHLKCSACSISRYCNATCQKQDWPEHKGFCKLHKDNLERISNPKLAECVEFFSRYADEWRVPFAQWGLFATNLANRGKNYLKHHYFALLLDETTDNTRISRRTAFDVAVAGMFPNTCFLQMIPSEEYAPNEHAEFVHDFEALEKSDKNLRIVLMSNVVCTVFSVPIQHLFPASVMGWIRSPSACNYFKEVFDEEFKSSVASGKVRVATNRVKELFTFISTGEIVTYE</sequence>